<evidence type="ECO:0000313" key="11">
    <source>
        <dbReference type="Proteomes" id="UP001238179"/>
    </source>
</evidence>
<feature type="domain" description="ACT" evidence="9">
    <location>
        <begin position="4"/>
        <end position="81"/>
    </location>
</feature>
<dbReference type="SUPFAM" id="SSF55021">
    <property type="entry name" value="ACT-like"/>
    <property type="match status" value="2"/>
</dbReference>
<protein>
    <recommendedName>
        <fullName evidence="8">Acetolactate synthase small subunit</fullName>
        <shortName evidence="8">AHAS</shortName>
        <shortName evidence="8">ALS</shortName>
        <ecNumber evidence="8">2.2.1.6</ecNumber>
    </recommendedName>
    <alternativeName>
        <fullName evidence="8">Acetohydroxy-acid synthase small subunit</fullName>
    </alternativeName>
</protein>
<dbReference type="InterPro" id="IPR039557">
    <property type="entry name" value="AHAS_ACT"/>
</dbReference>
<evidence type="ECO:0000256" key="1">
    <source>
        <dbReference type="ARBA" id="ARBA00004974"/>
    </source>
</evidence>
<comment type="subunit">
    <text evidence="4 8">Dimer of large and small chains.</text>
</comment>
<dbReference type="Pfam" id="PF22629">
    <property type="entry name" value="ACT_AHAS_ss"/>
    <property type="match status" value="1"/>
</dbReference>
<evidence type="ECO:0000256" key="4">
    <source>
        <dbReference type="ARBA" id="ARBA00011744"/>
    </source>
</evidence>
<dbReference type="Gene3D" id="3.30.70.1150">
    <property type="entry name" value="ACT-like. Chain A, domain 2"/>
    <property type="match status" value="1"/>
</dbReference>
<evidence type="ECO:0000259" key="9">
    <source>
        <dbReference type="PROSITE" id="PS51671"/>
    </source>
</evidence>
<keyword evidence="8" id="KW-0808">Transferase</keyword>
<dbReference type="PANTHER" id="PTHR30239:SF0">
    <property type="entry name" value="ACETOLACTATE SYNTHASE SMALL SUBUNIT 1, CHLOROPLASTIC"/>
    <property type="match status" value="1"/>
</dbReference>
<reference evidence="11" key="1">
    <citation type="journal article" date="2023" name="Int. J. Syst. Evol. Microbiol.">
        <title>Mesoterricola silvestris gen. nov., sp. nov., Mesoterricola sediminis sp. nov., Geothrix oryzae sp. nov., Geothrix edaphica sp. nov., Geothrix rubra sp. nov., and Geothrix limicola sp. nov., six novel members of Acidobacteriota isolated from soils.</title>
        <authorList>
            <person name="Itoh H."/>
            <person name="Sugisawa Y."/>
            <person name="Mise K."/>
            <person name="Xu Z."/>
            <person name="Kuniyasu M."/>
            <person name="Ushijima N."/>
            <person name="Kawano K."/>
            <person name="Kobayashi E."/>
            <person name="Shiratori Y."/>
            <person name="Masuda Y."/>
            <person name="Senoo K."/>
        </authorList>
    </citation>
    <scope>NUCLEOTIDE SEQUENCE [LARGE SCALE GENOMIC DNA]</scope>
    <source>
        <strain evidence="11">W79</strain>
    </source>
</reference>
<comment type="similarity">
    <text evidence="3 8">Belongs to the acetolactate synthase small subunit family.</text>
</comment>
<evidence type="ECO:0000256" key="7">
    <source>
        <dbReference type="ARBA" id="ARBA00048670"/>
    </source>
</evidence>
<dbReference type="GO" id="GO:0009097">
    <property type="term" value="P:isoleucine biosynthetic process"/>
    <property type="evidence" value="ECO:0007669"/>
    <property type="project" value="UniProtKB-UniRule"/>
</dbReference>
<dbReference type="RefSeq" id="WP_316413164.1">
    <property type="nucleotide sequence ID" value="NZ_AP027080.1"/>
</dbReference>
<evidence type="ECO:0000256" key="5">
    <source>
        <dbReference type="ARBA" id="ARBA00022605"/>
    </source>
</evidence>
<dbReference type="GO" id="GO:0009099">
    <property type="term" value="P:L-valine biosynthetic process"/>
    <property type="evidence" value="ECO:0007669"/>
    <property type="project" value="UniProtKB-UniRule"/>
</dbReference>
<gene>
    <name evidence="10" type="primary">ilvH</name>
    <name evidence="10" type="ORF">METEAL_36620</name>
</gene>
<keyword evidence="6 8" id="KW-0100">Branched-chain amino acid biosynthesis</keyword>
<dbReference type="InterPro" id="IPR045865">
    <property type="entry name" value="ACT-like_dom_sf"/>
</dbReference>
<comment type="pathway">
    <text evidence="2 8">Amino-acid biosynthesis; L-valine biosynthesis; L-valine from pyruvate: step 1/4.</text>
</comment>
<sequence length="171" mass="18464">MLRIFIAITDNEPGVLDRLASTFRRRGFNIHSLTVSPTLDPAVSRFTLVTDLDDKAARAAKNFLERLVNIHGVEDVTGATPLLRDTVLLRVASTAATQAGLFQIANLFQAEILDVGTESMVLASSGSPERIEAFMTSLRPYGLLEMGRTGAVAMQRCALQAATPLETAVSF</sequence>
<dbReference type="Pfam" id="PF10369">
    <property type="entry name" value="ALS_ss_C"/>
    <property type="match status" value="1"/>
</dbReference>
<dbReference type="Gene3D" id="3.30.70.260">
    <property type="match status" value="1"/>
</dbReference>
<comment type="catalytic activity">
    <reaction evidence="7 8">
        <text>2 pyruvate + H(+) = (2S)-2-acetolactate + CO2</text>
        <dbReference type="Rhea" id="RHEA:25249"/>
        <dbReference type="ChEBI" id="CHEBI:15361"/>
        <dbReference type="ChEBI" id="CHEBI:15378"/>
        <dbReference type="ChEBI" id="CHEBI:16526"/>
        <dbReference type="ChEBI" id="CHEBI:58476"/>
        <dbReference type="EC" id="2.2.1.6"/>
    </reaction>
</comment>
<keyword evidence="11" id="KW-1185">Reference proteome</keyword>
<proteinExistence type="inferred from homology"/>
<dbReference type="GO" id="GO:0003984">
    <property type="term" value="F:acetolactate synthase activity"/>
    <property type="evidence" value="ECO:0007669"/>
    <property type="project" value="UniProtKB-UniRule"/>
</dbReference>
<dbReference type="GO" id="GO:0005829">
    <property type="term" value="C:cytosol"/>
    <property type="evidence" value="ECO:0007669"/>
    <property type="project" value="TreeGrafter"/>
</dbReference>
<dbReference type="NCBIfam" id="NF008864">
    <property type="entry name" value="PRK11895.1"/>
    <property type="match status" value="1"/>
</dbReference>
<dbReference type="CDD" id="cd04878">
    <property type="entry name" value="ACT_AHAS"/>
    <property type="match status" value="1"/>
</dbReference>
<dbReference type="NCBIfam" id="TIGR00119">
    <property type="entry name" value="acolac_sm"/>
    <property type="match status" value="1"/>
</dbReference>
<dbReference type="InterPro" id="IPR027271">
    <property type="entry name" value="Acetolactate_synth/TF_NikR_C"/>
</dbReference>
<dbReference type="InterPro" id="IPR004789">
    <property type="entry name" value="Acetalactate_synth_ssu"/>
</dbReference>
<organism evidence="10 11">
    <name type="scientific">Mesoterricola silvestris</name>
    <dbReference type="NCBI Taxonomy" id="2927979"/>
    <lineage>
        <taxon>Bacteria</taxon>
        <taxon>Pseudomonadati</taxon>
        <taxon>Acidobacteriota</taxon>
        <taxon>Holophagae</taxon>
        <taxon>Holophagales</taxon>
        <taxon>Holophagaceae</taxon>
        <taxon>Mesoterricola</taxon>
    </lineage>
</organism>
<comment type="pathway">
    <text evidence="1 8">Amino-acid biosynthesis; L-isoleucine biosynthesis; L-isoleucine from 2-oxobutanoate: step 1/4.</text>
</comment>
<keyword evidence="5 8" id="KW-0028">Amino-acid biosynthesis</keyword>
<dbReference type="EMBL" id="AP027080">
    <property type="protein sequence ID" value="BDU74488.1"/>
    <property type="molecule type" value="Genomic_DNA"/>
</dbReference>
<evidence type="ECO:0000256" key="2">
    <source>
        <dbReference type="ARBA" id="ARBA00005025"/>
    </source>
</evidence>
<accession>A0AA48H1V7</accession>
<dbReference type="Proteomes" id="UP001238179">
    <property type="component" value="Chromosome"/>
</dbReference>
<dbReference type="PANTHER" id="PTHR30239">
    <property type="entry name" value="ACETOLACTATE SYNTHASE SMALL SUBUNIT"/>
    <property type="match status" value="1"/>
</dbReference>
<dbReference type="PROSITE" id="PS51671">
    <property type="entry name" value="ACT"/>
    <property type="match status" value="1"/>
</dbReference>
<evidence type="ECO:0000256" key="6">
    <source>
        <dbReference type="ARBA" id="ARBA00023304"/>
    </source>
</evidence>
<name>A0AA48H1V7_9BACT</name>
<evidence type="ECO:0000256" key="3">
    <source>
        <dbReference type="ARBA" id="ARBA00006341"/>
    </source>
</evidence>
<dbReference type="KEGG" id="msil:METEAL_36620"/>
<dbReference type="InterPro" id="IPR002912">
    <property type="entry name" value="ACT_dom"/>
</dbReference>
<dbReference type="InterPro" id="IPR054480">
    <property type="entry name" value="AHAS_small-like_ACT"/>
</dbReference>
<dbReference type="EC" id="2.2.1.6" evidence="8"/>
<dbReference type="InterPro" id="IPR019455">
    <property type="entry name" value="Acetolactate_synth_ssu_C"/>
</dbReference>
<dbReference type="GO" id="GO:1990610">
    <property type="term" value="F:acetolactate synthase regulator activity"/>
    <property type="evidence" value="ECO:0007669"/>
    <property type="project" value="UniProtKB-UniRule"/>
</dbReference>
<evidence type="ECO:0000256" key="8">
    <source>
        <dbReference type="RuleBase" id="RU368092"/>
    </source>
</evidence>
<comment type="function">
    <text evidence="8">Catalyzes the conversion of 2 pyruvate molecules into acetolactate in the first common step of the biosynthetic pathway of the branched-amino acids such as leucine, isoleucine, and valine.</text>
</comment>
<dbReference type="AlphaFoldDB" id="A0AA48H1V7"/>
<evidence type="ECO:0000313" key="10">
    <source>
        <dbReference type="EMBL" id="BDU74488.1"/>
    </source>
</evidence>